<dbReference type="InterPro" id="IPR025110">
    <property type="entry name" value="AMP-bd_C"/>
</dbReference>
<organism evidence="6 7">
    <name type="scientific">Bacillus velezensis</name>
    <dbReference type="NCBI Taxonomy" id="492670"/>
    <lineage>
        <taxon>Bacteria</taxon>
        <taxon>Bacillati</taxon>
        <taxon>Bacillota</taxon>
        <taxon>Bacilli</taxon>
        <taxon>Bacillales</taxon>
        <taxon>Bacillaceae</taxon>
        <taxon>Bacillus</taxon>
        <taxon>Bacillus amyloliquefaciens group</taxon>
    </lineage>
</organism>
<dbReference type="InterPro" id="IPR020845">
    <property type="entry name" value="AMP-binding_CS"/>
</dbReference>
<keyword evidence="6" id="KW-0012">Acyltransferase</keyword>
<dbReference type="Gene3D" id="3.30.300.30">
    <property type="match status" value="1"/>
</dbReference>
<dbReference type="Pfam" id="PF00501">
    <property type="entry name" value="AMP-binding"/>
    <property type="match status" value="2"/>
</dbReference>
<dbReference type="PROSITE" id="PS00455">
    <property type="entry name" value="AMP_BINDING"/>
    <property type="match status" value="2"/>
</dbReference>
<name>A0A7W4LRZ7_BACVE</name>
<dbReference type="PROSITE" id="PS50075">
    <property type="entry name" value="CARRIER"/>
    <property type="match status" value="1"/>
</dbReference>
<dbReference type="InterPro" id="IPR001242">
    <property type="entry name" value="Condensation_dom"/>
</dbReference>
<keyword evidence="4" id="KW-0597">Phosphoprotein</keyword>
<comment type="cofactor">
    <cofactor evidence="1">
        <name>pantetheine 4'-phosphate</name>
        <dbReference type="ChEBI" id="CHEBI:47942"/>
    </cofactor>
</comment>
<reference evidence="7" key="1">
    <citation type="submission" date="2020-10" db="EMBL/GenBank/DDBJ databases">
        <title>Complete genome sequence of Bacillus velezensis NST6.</title>
        <authorList>
            <person name="Choi J."/>
        </authorList>
    </citation>
    <scope>NUCLEOTIDE SEQUENCE [LARGE SCALE GENOMIC DNA]</scope>
    <source>
        <strain evidence="7">NST6</strain>
    </source>
</reference>
<dbReference type="GO" id="GO:0043041">
    <property type="term" value="P:amino acid activation for nonribosomal peptide biosynthetic process"/>
    <property type="evidence" value="ECO:0007669"/>
    <property type="project" value="TreeGrafter"/>
</dbReference>
<dbReference type="InterPro" id="IPR010071">
    <property type="entry name" value="AA_adenyl_dom"/>
</dbReference>
<evidence type="ECO:0000256" key="1">
    <source>
        <dbReference type="ARBA" id="ARBA00001957"/>
    </source>
</evidence>
<dbReference type="InterPro" id="IPR042099">
    <property type="entry name" value="ANL_N_sf"/>
</dbReference>
<dbReference type="PANTHER" id="PTHR45527:SF1">
    <property type="entry name" value="FATTY ACID SYNTHASE"/>
    <property type="match status" value="1"/>
</dbReference>
<evidence type="ECO:0000313" key="6">
    <source>
        <dbReference type="EMBL" id="QOY28830.1"/>
    </source>
</evidence>
<dbReference type="FunFam" id="3.40.50.12780:FF:000012">
    <property type="entry name" value="Non-ribosomal peptide synthetase"/>
    <property type="match status" value="1"/>
</dbReference>
<dbReference type="GO" id="GO:0031177">
    <property type="term" value="F:phosphopantetheine binding"/>
    <property type="evidence" value="ECO:0007669"/>
    <property type="project" value="InterPro"/>
</dbReference>
<proteinExistence type="inferred from homology"/>
<evidence type="ECO:0000259" key="5">
    <source>
        <dbReference type="PROSITE" id="PS50075"/>
    </source>
</evidence>
<accession>A0A7W4LRZ7</accession>
<dbReference type="NCBIfam" id="TIGR01733">
    <property type="entry name" value="AA-adenyl-dom"/>
    <property type="match status" value="1"/>
</dbReference>
<evidence type="ECO:0000256" key="2">
    <source>
        <dbReference type="ARBA" id="ARBA00006432"/>
    </source>
</evidence>
<dbReference type="Proteomes" id="UP000587477">
    <property type="component" value="Chromosome"/>
</dbReference>
<keyword evidence="3" id="KW-0596">Phosphopantetheine</keyword>
<protein>
    <submittedName>
        <fullName evidence="6">Plipastatin synthase subunit C</fullName>
        <ecNumber evidence="6">2.3.1.-</ecNumber>
    </submittedName>
</protein>
<dbReference type="GO" id="GO:0044550">
    <property type="term" value="P:secondary metabolite biosynthetic process"/>
    <property type="evidence" value="ECO:0007669"/>
    <property type="project" value="TreeGrafter"/>
</dbReference>
<feature type="domain" description="Carrier" evidence="5">
    <location>
        <begin position="635"/>
        <end position="710"/>
    </location>
</feature>
<dbReference type="FunFam" id="1.10.1200.10:FF:000005">
    <property type="entry name" value="Nonribosomal peptide synthetase 1"/>
    <property type="match status" value="1"/>
</dbReference>
<comment type="similarity">
    <text evidence="2">Belongs to the ATP-dependent AMP-binding enzyme family.</text>
</comment>
<dbReference type="InterPro" id="IPR009081">
    <property type="entry name" value="PP-bd_ACP"/>
</dbReference>
<gene>
    <name evidence="6" type="primary">ppsC_1</name>
    <name evidence="6" type="ORF">BACVE_003872</name>
</gene>
<dbReference type="FunFam" id="2.30.38.10:FF:000001">
    <property type="entry name" value="Non-ribosomal peptide synthetase PvdI"/>
    <property type="match status" value="1"/>
</dbReference>
<dbReference type="SMART" id="SM00823">
    <property type="entry name" value="PKS_PP"/>
    <property type="match status" value="1"/>
</dbReference>
<dbReference type="InterPro" id="IPR023213">
    <property type="entry name" value="CAT-like_dom_sf"/>
</dbReference>
<dbReference type="GO" id="GO:0008610">
    <property type="term" value="P:lipid biosynthetic process"/>
    <property type="evidence" value="ECO:0007669"/>
    <property type="project" value="UniProtKB-ARBA"/>
</dbReference>
<dbReference type="GO" id="GO:0016746">
    <property type="term" value="F:acyltransferase activity"/>
    <property type="evidence" value="ECO:0007669"/>
    <property type="project" value="UniProtKB-KW"/>
</dbReference>
<dbReference type="InterPro" id="IPR000873">
    <property type="entry name" value="AMP-dep_synth/lig_dom"/>
</dbReference>
<sequence>MNELRQTHHDLQNIIGISMQYQPLAWRQAEGFDYETAMFFSGHTANELSILIKERTDTGLIELNFDYQSALFTETSIKRIQTHLLTIVENAVRNPDRLIRHIDMADEKEKKRVLSSFNRTEAVEPPAPTLHGLFTRRAALSPHRPALCFPGGMLTYAELDQYTDRLAVWLRQKGVRKESMVGVLAERSPEMVVSVLAVLKAGGAYVPLDPEYPEDRLRYMLDDCGACLLLAQPGLSVSGFSGETLEVSLSALTGETETGAVSEEADSDSLAYIIYTSGSTGTPKGVAVEHRQAAAFLSGMQGQFPLTEEDIIVMKSSFSFDASIWQLFWWTMSGASVYLLPAGWEKDPVRMIEAFASEKVTTAHFIPAMVNSFLDALETEPAETRTRLGRTLTRVFAGGEALSPLTASRFADLLPETMLIHGYGPTEATVDAAFYVCDRKRDSGRTRLPIGKPVPGARLYVLDSGGTIQPAGVAGELYIAGTGVARGYLNRPELTEERFLDDPFYPGERMYQTGDIARWTEDGLVEWLGRSDGQVKVRGYRIEPGEIEAAIRRIDGIREAAVTARTEHGETALYAYIEGRKSDDVRAELAARLPAYMMPAQFIEMSEWPVTPSGKLDRRALPAPGRSADRRAYTAPRNVTEMKLCALWEEVLKNGPVGIRDHFFERGGHSLKATALVSRIAKEFGVQVPLQDIFARPTVEELASVIQDLEESPYEAIQPAQTQDTYPVSSAQKRMYVLQQLEDGGVGYNMPAVLELTGPLDRSRLEETFRQLVERHESLRTSFETGPDGEPVQRIHDSVPFQLDEAESADAFVRPFCLEEAPLFRAALVKESEEHHLLLTDMHHIISDGVSVNTLIKEFGELYAGRSLAPMRLQYKDYAVWQRSFQEKEGYQKQEAYWLKRLEGELPVLELPADKPRPAVRSFAGGSVSCTLDAETASGLHRIARDHGSTLYMVLLAAYNTLLARLSGQEDIIVGSPIAGRPHKDLEPILGMFVNTLAIRTEPKGGKRFTDYLAEVRQAALEAYEHQDYPFEELVERLGVQRDTSRNPLFDVMFVLQNMEHESLVLNKLHLAQAADTSHKTAKFDATLYASEGSDGSISFDFEFNTDIYQKQTIEKWLSYFTRILTKVIENQAIPLGDIHVLDDAETNRVIYQFNQTKSDYPRHETISRLFERQAKETPDARAVVYDGQILTYRELNERANRIAAALRSNGVGPESVVALLTGRTTELASGILGILKAGGAYLPIGDDVPRERAEWMLKDCKADILLQSDKLDGLPLSGKRLFIEDIQTKAGLSSENPEPLGGPESLAYMIYTSGSTGAPKGVMIEQRSVIRLVKNSNYIDFTPEDRLLFTSSWGTVRKMRIYNAKPISPTIPPVLTTLRKFQGS</sequence>
<dbReference type="SUPFAM" id="SSF56801">
    <property type="entry name" value="Acetyl-CoA synthetase-like"/>
    <property type="match status" value="2"/>
</dbReference>
<evidence type="ECO:0000313" key="7">
    <source>
        <dbReference type="Proteomes" id="UP000587477"/>
    </source>
</evidence>
<dbReference type="Pfam" id="PF00550">
    <property type="entry name" value="PP-binding"/>
    <property type="match status" value="1"/>
</dbReference>
<dbReference type="InterPro" id="IPR020806">
    <property type="entry name" value="PKS_PP-bd"/>
</dbReference>
<dbReference type="Gene3D" id="3.40.50.980">
    <property type="match status" value="2"/>
</dbReference>
<dbReference type="CDD" id="cd05930">
    <property type="entry name" value="A_NRPS"/>
    <property type="match status" value="1"/>
</dbReference>
<dbReference type="EC" id="2.3.1.-" evidence="6"/>
<dbReference type="Pfam" id="PF13193">
    <property type="entry name" value="AMP-binding_C"/>
    <property type="match status" value="1"/>
</dbReference>
<dbReference type="Gene3D" id="3.40.50.12780">
    <property type="entry name" value="N-terminal domain of ligase-like"/>
    <property type="match status" value="1"/>
</dbReference>
<dbReference type="Gene3D" id="3.30.559.10">
    <property type="entry name" value="Chloramphenicol acetyltransferase-like domain"/>
    <property type="match status" value="1"/>
</dbReference>
<dbReference type="Gene3D" id="2.30.38.10">
    <property type="entry name" value="Luciferase, Domain 3"/>
    <property type="match status" value="1"/>
</dbReference>
<dbReference type="SUPFAM" id="SSF47336">
    <property type="entry name" value="ACP-like"/>
    <property type="match status" value="1"/>
</dbReference>
<evidence type="ECO:0000256" key="4">
    <source>
        <dbReference type="ARBA" id="ARBA00022553"/>
    </source>
</evidence>
<dbReference type="Gene3D" id="3.30.559.30">
    <property type="entry name" value="Nonribosomal peptide synthetase, condensation domain"/>
    <property type="match status" value="2"/>
</dbReference>
<dbReference type="EMBL" id="CP063687">
    <property type="protein sequence ID" value="QOY28830.1"/>
    <property type="molecule type" value="Genomic_DNA"/>
</dbReference>
<dbReference type="InterPro" id="IPR036736">
    <property type="entry name" value="ACP-like_sf"/>
</dbReference>
<dbReference type="FunFam" id="3.40.50.980:FF:000002">
    <property type="entry name" value="Enterobactin synthetase component F"/>
    <property type="match status" value="1"/>
</dbReference>
<dbReference type="Pfam" id="PF00668">
    <property type="entry name" value="Condensation"/>
    <property type="match status" value="2"/>
</dbReference>
<dbReference type="Gene3D" id="1.10.1200.10">
    <property type="entry name" value="ACP-like"/>
    <property type="match status" value="1"/>
</dbReference>
<dbReference type="GO" id="GO:0005829">
    <property type="term" value="C:cytosol"/>
    <property type="evidence" value="ECO:0007669"/>
    <property type="project" value="TreeGrafter"/>
</dbReference>
<evidence type="ECO:0000256" key="3">
    <source>
        <dbReference type="ARBA" id="ARBA00022450"/>
    </source>
</evidence>
<keyword evidence="6" id="KW-0808">Transferase</keyword>
<dbReference type="InterPro" id="IPR045851">
    <property type="entry name" value="AMP-bd_C_sf"/>
</dbReference>
<dbReference type="FunFam" id="3.40.50.980:FF:000001">
    <property type="entry name" value="Non-ribosomal peptide synthetase"/>
    <property type="match status" value="2"/>
</dbReference>
<dbReference type="CDD" id="cd19531">
    <property type="entry name" value="LCL_NRPS-like"/>
    <property type="match status" value="1"/>
</dbReference>
<dbReference type="SUPFAM" id="SSF52777">
    <property type="entry name" value="CoA-dependent acyltransferases"/>
    <property type="match status" value="3"/>
</dbReference>
<dbReference type="PANTHER" id="PTHR45527">
    <property type="entry name" value="NONRIBOSOMAL PEPTIDE SYNTHETASE"/>
    <property type="match status" value="1"/>
</dbReference>